<gene>
    <name evidence="1" type="ORF">AEK19_MT0978</name>
</gene>
<name>A0A1Y0B1D9_9LAMI</name>
<evidence type="ECO:0000313" key="1">
    <source>
        <dbReference type="EMBL" id="ART31201.1"/>
    </source>
</evidence>
<dbReference type="EMBL" id="KY774314">
    <property type="protein sequence ID" value="ART31201.1"/>
    <property type="molecule type" value="Genomic_DNA"/>
</dbReference>
<protein>
    <submittedName>
        <fullName evidence="1">Uncharacterized protein</fullName>
    </submittedName>
</protein>
<accession>A0A1Y0B1D9</accession>
<sequence>MFMEFMKNELVSAMQLSLLLTLGLQMNALEESTLKKRAS</sequence>
<organism evidence="1">
    <name type="scientific">Utricularia reniformis</name>
    <dbReference type="NCBI Taxonomy" id="192314"/>
    <lineage>
        <taxon>Eukaryota</taxon>
        <taxon>Viridiplantae</taxon>
        <taxon>Streptophyta</taxon>
        <taxon>Embryophyta</taxon>
        <taxon>Tracheophyta</taxon>
        <taxon>Spermatophyta</taxon>
        <taxon>Magnoliopsida</taxon>
        <taxon>eudicotyledons</taxon>
        <taxon>Gunneridae</taxon>
        <taxon>Pentapetalae</taxon>
        <taxon>asterids</taxon>
        <taxon>lamiids</taxon>
        <taxon>Lamiales</taxon>
        <taxon>Lentibulariaceae</taxon>
        <taxon>Utricularia</taxon>
    </lineage>
</organism>
<keyword evidence="1" id="KW-0496">Mitochondrion</keyword>
<geneLocation type="mitochondrion" evidence="1"/>
<proteinExistence type="predicted"/>
<reference evidence="1" key="1">
    <citation type="submission" date="2017-03" db="EMBL/GenBank/DDBJ databases">
        <title>The mitochondrial genome of the carnivorous plant Utricularia reniformis (Lentibulariaceae): structure, comparative analysis and evolutionary landmarks.</title>
        <authorList>
            <person name="Silva S.R."/>
            <person name="Alvarenga D.O."/>
            <person name="Michael T.P."/>
            <person name="Miranda V.F.O."/>
            <person name="Varani A.M."/>
        </authorList>
    </citation>
    <scope>NUCLEOTIDE SEQUENCE</scope>
</reference>
<dbReference type="AlphaFoldDB" id="A0A1Y0B1D9"/>